<dbReference type="SFLD" id="SFLDG01111">
    <property type="entry name" value="Uncharacterised_Radical_SAM_Su"/>
    <property type="match status" value="1"/>
</dbReference>
<dbReference type="PANTHER" id="PTHR11228:SF34">
    <property type="entry name" value="TUNGSTEN-CONTAINING ALDEHYDE FERREDOXIN OXIDOREDUCTASE COFACTOR MODIFYING PROTEIN"/>
    <property type="match status" value="1"/>
</dbReference>
<evidence type="ECO:0000256" key="1">
    <source>
        <dbReference type="ARBA" id="ARBA00022691"/>
    </source>
</evidence>
<evidence type="ECO:0000256" key="3">
    <source>
        <dbReference type="ARBA" id="ARBA00023004"/>
    </source>
</evidence>
<proteinExistence type="predicted"/>
<comment type="caution">
    <text evidence="6">The sequence shown here is derived from an EMBL/GenBank/DDBJ whole genome shotgun (WGS) entry which is preliminary data.</text>
</comment>
<evidence type="ECO:0000313" key="6">
    <source>
        <dbReference type="EMBL" id="MDV5088336.1"/>
    </source>
</evidence>
<dbReference type="Proteomes" id="UP001272515">
    <property type="component" value="Unassembled WGS sequence"/>
</dbReference>
<organism evidence="6 7">
    <name type="scientific">Veillonella absiana</name>
    <dbReference type="NCBI Taxonomy" id="3079305"/>
    <lineage>
        <taxon>Bacteria</taxon>
        <taxon>Bacillati</taxon>
        <taxon>Bacillota</taxon>
        <taxon>Negativicutes</taxon>
        <taxon>Veillonellales</taxon>
        <taxon>Veillonellaceae</taxon>
        <taxon>Veillonella</taxon>
    </lineage>
</organism>
<evidence type="ECO:0000256" key="4">
    <source>
        <dbReference type="ARBA" id="ARBA00023014"/>
    </source>
</evidence>
<keyword evidence="3" id="KW-0408">Iron</keyword>
<dbReference type="Pfam" id="PF04055">
    <property type="entry name" value="Radical_SAM"/>
    <property type="match status" value="1"/>
</dbReference>
<dbReference type="SFLD" id="SFLDS00029">
    <property type="entry name" value="Radical_SAM"/>
    <property type="match status" value="1"/>
</dbReference>
<dbReference type="InterPro" id="IPR013785">
    <property type="entry name" value="Aldolase_TIM"/>
</dbReference>
<dbReference type="CDD" id="cd01335">
    <property type="entry name" value="Radical_SAM"/>
    <property type="match status" value="1"/>
</dbReference>
<keyword evidence="2" id="KW-0479">Metal-binding</keyword>
<gene>
    <name evidence="6" type="ORF">RVY80_05680</name>
</gene>
<dbReference type="InterPro" id="IPR007197">
    <property type="entry name" value="rSAM"/>
</dbReference>
<dbReference type="RefSeq" id="WP_317330738.1">
    <property type="nucleotide sequence ID" value="NZ_JAWJZA010000003.1"/>
</dbReference>
<dbReference type="PANTHER" id="PTHR11228">
    <property type="entry name" value="RADICAL SAM DOMAIN PROTEIN"/>
    <property type="match status" value="1"/>
</dbReference>
<name>A0ABU3Z9D9_9FIRM</name>
<keyword evidence="4" id="KW-0411">Iron-sulfur</keyword>
<dbReference type="InterPro" id="IPR050377">
    <property type="entry name" value="Radical_SAM_PqqE_MftC-like"/>
</dbReference>
<dbReference type="Gene3D" id="3.20.20.70">
    <property type="entry name" value="Aldolase class I"/>
    <property type="match status" value="1"/>
</dbReference>
<protein>
    <submittedName>
        <fullName evidence="6">TatD family nuclease-associated radical SAM protein</fullName>
    </submittedName>
</protein>
<sequence length="219" mass="24966">MIIYMADHGKYMNPETSLAQDSVSPRGLYINITNRCPCACTFCLRSMKHLSQENNLWLQDEPTVEEVKKLLDGAPWDVINEVVFCGFGEPTERLSDVITLLKYVKKTHPMLKTRVNTNGLSDLVYNRDTSVDFEGGFLDTISISLNDVDAESYLAITRSKFGIVSYESMLDFAVHCKKYVPNVVMTVVDHVLPPEKIERCREICEERGLTLRVRPYEDS</sequence>
<keyword evidence="7" id="KW-1185">Reference proteome</keyword>
<reference evidence="6 7" key="1">
    <citation type="submission" date="2023-10" db="EMBL/GenBank/DDBJ databases">
        <title>Veillonella sp. nov., isolated from a pig farm feces dump.</title>
        <authorList>
            <person name="Chang Y.-H."/>
        </authorList>
    </citation>
    <scope>NUCLEOTIDE SEQUENCE [LARGE SCALE GENOMIC DNA]</scope>
    <source>
        <strain evidence="6 7">YH-vei2233</strain>
    </source>
</reference>
<dbReference type="NCBIfam" id="TIGR04038">
    <property type="entry name" value="tatD_link_rSAM"/>
    <property type="match status" value="1"/>
</dbReference>
<dbReference type="InterPro" id="IPR058240">
    <property type="entry name" value="rSAM_sf"/>
</dbReference>
<dbReference type="InterPro" id="IPR023821">
    <property type="entry name" value="rSAM_TatD-assoc"/>
</dbReference>
<dbReference type="SUPFAM" id="SSF102114">
    <property type="entry name" value="Radical SAM enzymes"/>
    <property type="match status" value="1"/>
</dbReference>
<evidence type="ECO:0000259" key="5">
    <source>
        <dbReference type="PROSITE" id="PS51918"/>
    </source>
</evidence>
<dbReference type="PROSITE" id="PS51918">
    <property type="entry name" value="RADICAL_SAM"/>
    <property type="match status" value="1"/>
</dbReference>
<dbReference type="EMBL" id="JAWJZB010000006">
    <property type="protein sequence ID" value="MDV5088336.1"/>
    <property type="molecule type" value="Genomic_DNA"/>
</dbReference>
<accession>A0ABU3Z9D9</accession>
<keyword evidence="1" id="KW-0949">S-adenosyl-L-methionine</keyword>
<feature type="domain" description="Radical SAM core" evidence="5">
    <location>
        <begin position="22"/>
        <end position="219"/>
    </location>
</feature>
<evidence type="ECO:0000256" key="2">
    <source>
        <dbReference type="ARBA" id="ARBA00022723"/>
    </source>
</evidence>
<evidence type="ECO:0000313" key="7">
    <source>
        <dbReference type="Proteomes" id="UP001272515"/>
    </source>
</evidence>